<evidence type="ECO:0000313" key="8">
    <source>
        <dbReference type="Proteomes" id="UP000000591"/>
    </source>
</evidence>
<dbReference type="GeneID" id="4620536"/>
<dbReference type="EMBL" id="AE016817">
    <property type="protein sequence ID" value="AAS52198.2"/>
    <property type="molecule type" value="Genomic_DNA"/>
</dbReference>
<feature type="transmembrane region" description="Helical" evidence="5">
    <location>
        <begin position="311"/>
        <end position="331"/>
    </location>
</feature>
<keyword evidence="8" id="KW-1185">Reference proteome</keyword>
<feature type="transmembrane region" description="Helical" evidence="5">
    <location>
        <begin position="104"/>
        <end position="125"/>
    </location>
</feature>
<dbReference type="KEGG" id="ago:AGOS_ADR278W"/>
<protein>
    <submittedName>
        <fullName evidence="7">ADR278Wp</fullName>
    </submittedName>
</protein>
<feature type="transmembrane region" description="Helical" evidence="5">
    <location>
        <begin position="76"/>
        <end position="92"/>
    </location>
</feature>
<dbReference type="OMA" id="TNHWLIL"/>
<evidence type="ECO:0000256" key="4">
    <source>
        <dbReference type="ARBA" id="ARBA00023136"/>
    </source>
</evidence>
<feature type="transmembrane region" description="Helical" evidence="5">
    <location>
        <begin position="381"/>
        <end position="404"/>
    </location>
</feature>
<keyword evidence="3 5" id="KW-1133">Transmembrane helix</keyword>
<comment type="subcellular location">
    <subcellularLocation>
        <location evidence="1">Membrane</location>
        <topology evidence="1">Multi-pass membrane protein</topology>
    </subcellularLocation>
</comment>
<dbReference type="FunCoup" id="Q759J9">
    <property type="interactions" value="101"/>
</dbReference>
<feature type="transmembrane region" description="Helical" evidence="5">
    <location>
        <begin position="48"/>
        <end position="69"/>
    </location>
</feature>
<reference evidence="7 8" key="1">
    <citation type="journal article" date="2004" name="Science">
        <title>The Ashbya gossypii genome as a tool for mapping the ancient Saccharomyces cerevisiae genome.</title>
        <authorList>
            <person name="Dietrich F.S."/>
            <person name="Voegeli S."/>
            <person name="Brachat S."/>
            <person name="Lerch A."/>
            <person name="Gates K."/>
            <person name="Steiner S."/>
            <person name="Mohr C."/>
            <person name="Pohlmann R."/>
            <person name="Luedi P."/>
            <person name="Choi S."/>
            <person name="Wing R.A."/>
            <person name="Flavier A."/>
            <person name="Gaffney T.D."/>
            <person name="Philippsen P."/>
        </authorList>
    </citation>
    <scope>NUCLEOTIDE SEQUENCE [LARGE SCALE GENOMIC DNA]</scope>
    <source>
        <strain evidence="8">ATCC 10895 / CBS 109.51 / FGSC 9923 / NRRL Y-1056</strain>
    </source>
</reference>
<feature type="transmembrane region" description="Helical" evidence="5">
    <location>
        <begin position="267"/>
        <end position="291"/>
    </location>
</feature>
<accession>Q759J9</accession>
<dbReference type="AlphaFoldDB" id="Q759J9"/>
<feature type="transmembrane region" description="Helical" evidence="5">
    <location>
        <begin position="343"/>
        <end position="361"/>
    </location>
</feature>
<dbReference type="PANTHER" id="PTHR21576:SF166">
    <property type="entry name" value="ADR278WP"/>
    <property type="match status" value="1"/>
</dbReference>
<proteinExistence type="predicted"/>
<dbReference type="Proteomes" id="UP000000591">
    <property type="component" value="Chromosome IV"/>
</dbReference>
<feature type="transmembrane region" description="Helical" evidence="5">
    <location>
        <begin position="168"/>
        <end position="191"/>
    </location>
</feature>
<name>Q759J9_EREGS</name>
<dbReference type="Pfam" id="PF06813">
    <property type="entry name" value="Nodulin-like"/>
    <property type="match status" value="1"/>
</dbReference>
<dbReference type="RefSeq" id="NP_984374.2">
    <property type="nucleotide sequence ID" value="NM_209727.2"/>
</dbReference>
<evidence type="ECO:0000256" key="1">
    <source>
        <dbReference type="ARBA" id="ARBA00004141"/>
    </source>
</evidence>
<dbReference type="HOGENOM" id="CLU_012596_0_1_1"/>
<dbReference type="eggNOG" id="ENOG502QQN9">
    <property type="taxonomic scope" value="Eukaryota"/>
</dbReference>
<keyword evidence="4 5" id="KW-0472">Membrane</keyword>
<feature type="transmembrane region" description="Helical" evidence="5">
    <location>
        <begin position="456"/>
        <end position="479"/>
    </location>
</feature>
<feature type="transmembrane region" description="Helical" evidence="5">
    <location>
        <begin position="137"/>
        <end position="162"/>
    </location>
</feature>
<dbReference type="OrthoDB" id="410267at2759"/>
<dbReference type="Gene3D" id="1.20.1250.20">
    <property type="entry name" value="MFS general substrate transporter like domains"/>
    <property type="match status" value="1"/>
</dbReference>
<dbReference type="InParanoid" id="Q759J9"/>
<keyword evidence="2 5" id="KW-0812">Transmembrane</keyword>
<gene>
    <name evidence="7" type="ORF">AGOS_ADR278W</name>
</gene>
<feature type="transmembrane region" description="Helical" evidence="5">
    <location>
        <begin position="411"/>
        <end position="430"/>
    </location>
</feature>
<dbReference type="GO" id="GO:0000329">
    <property type="term" value="C:fungal-type vacuole membrane"/>
    <property type="evidence" value="ECO:0000318"/>
    <property type="project" value="GO_Central"/>
</dbReference>
<dbReference type="PANTHER" id="PTHR21576">
    <property type="entry name" value="UNCHARACTERIZED NODULIN-LIKE PROTEIN"/>
    <property type="match status" value="1"/>
</dbReference>
<evidence type="ECO:0000256" key="5">
    <source>
        <dbReference type="SAM" id="Phobius"/>
    </source>
</evidence>
<evidence type="ECO:0000256" key="2">
    <source>
        <dbReference type="ARBA" id="ARBA00022692"/>
    </source>
</evidence>
<evidence type="ECO:0000259" key="6">
    <source>
        <dbReference type="Pfam" id="PF06813"/>
    </source>
</evidence>
<dbReference type="InterPro" id="IPR010658">
    <property type="entry name" value="Nodulin-like"/>
</dbReference>
<organism evidence="7 8">
    <name type="scientific">Eremothecium gossypii (strain ATCC 10895 / CBS 109.51 / FGSC 9923 / NRRL Y-1056)</name>
    <name type="common">Yeast</name>
    <name type="synonym">Ashbya gossypii</name>
    <dbReference type="NCBI Taxonomy" id="284811"/>
    <lineage>
        <taxon>Eukaryota</taxon>
        <taxon>Fungi</taxon>
        <taxon>Dikarya</taxon>
        <taxon>Ascomycota</taxon>
        <taxon>Saccharomycotina</taxon>
        <taxon>Saccharomycetes</taxon>
        <taxon>Saccharomycetales</taxon>
        <taxon>Saccharomycetaceae</taxon>
        <taxon>Eremothecium</taxon>
    </lineage>
</organism>
<dbReference type="SUPFAM" id="SSF103473">
    <property type="entry name" value="MFS general substrate transporter"/>
    <property type="match status" value="1"/>
</dbReference>
<evidence type="ECO:0000256" key="3">
    <source>
        <dbReference type="ARBA" id="ARBA00022989"/>
    </source>
</evidence>
<feature type="domain" description="Nodulin-like" evidence="6">
    <location>
        <begin position="12"/>
        <end position="197"/>
    </location>
</feature>
<sequence>MRKEISARLVLCFAAANIVALGSGSQYFYSYYAPQLLARCGVPMEASGFLSAGLSVGTSFMGILCGWIIDQYGPQVSCMVGAVCMFLAYGSLRYCYIHMVGNQIFLFLVLILLGYGCVSSFFAAIKCCMVNFPEYRGTVVAVPFSVFALSSMIFSVTCYRFFGDDIEAVFTFLLTVCPATALLGACTLNIVPQCEAQSPEVVAKSSPDTWHSNYGSISGSLELPPTDASVAGIPEQRRLIEAGQEAAGPRIGLAKALLTVVTQYRFVGYYVVLAILHGVGQLYIYSVGYIVDIQLESNPSPSLNKEEVQSLQISIISVFSCLGRISSGPISDLLVKQFNYQRLWLILLASLFVYLAAGALITDTFSSLVFADAMPAVVKNISVASLLFGLEYGVTFGTYPVIIADAFGTDLFSTIWGVLTTGSVFTLEYFSKMLAQDIARHTSTGYEKCIKGAKCYLYTFHVVQFATVFISALILVIVVQERRRKSRSRMNGHIDNE</sequence>
<evidence type="ECO:0000313" key="7">
    <source>
        <dbReference type="EMBL" id="AAS52198.2"/>
    </source>
</evidence>
<reference evidence="8" key="2">
    <citation type="journal article" date="2013" name="G3 (Bethesda)">
        <title>Genomes of Ashbya fungi isolated from insects reveal four mating-type loci, numerous translocations, lack of transposons, and distinct gene duplications.</title>
        <authorList>
            <person name="Dietrich F.S."/>
            <person name="Voegeli S."/>
            <person name="Kuo S."/>
            <person name="Philippsen P."/>
        </authorList>
    </citation>
    <scope>GENOME REANNOTATION</scope>
    <source>
        <strain evidence="8">ATCC 10895 / CBS 109.51 / FGSC 9923 / NRRL Y-1056</strain>
    </source>
</reference>
<dbReference type="InterPro" id="IPR036259">
    <property type="entry name" value="MFS_trans_sf"/>
</dbReference>